<feature type="non-terminal residue" evidence="2">
    <location>
        <position position="1"/>
    </location>
</feature>
<feature type="region of interest" description="Disordered" evidence="1">
    <location>
        <begin position="47"/>
        <end position="66"/>
    </location>
</feature>
<evidence type="ECO:0000256" key="1">
    <source>
        <dbReference type="SAM" id="MobiDB-lite"/>
    </source>
</evidence>
<accession>A0A5J9WQ21</accession>
<dbReference type="Gramene" id="TVU50269">
    <property type="protein sequence ID" value="TVU50269"/>
    <property type="gene ID" value="EJB05_01635"/>
</dbReference>
<gene>
    <name evidence="2" type="ORF">EJB05_01635</name>
</gene>
<evidence type="ECO:0000313" key="3">
    <source>
        <dbReference type="Proteomes" id="UP000324897"/>
    </source>
</evidence>
<comment type="caution">
    <text evidence="2">The sequence shown here is derived from an EMBL/GenBank/DDBJ whole genome shotgun (WGS) entry which is preliminary data.</text>
</comment>
<dbReference type="EMBL" id="RWGY01000002">
    <property type="protein sequence ID" value="TVU50269.1"/>
    <property type="molecule type" value="Genomic_DNA"/>
</dbReference>
<reference evidence="2 3" key="1">
    <citation type="journal article" date="2019" name="Sci. Rep.">
        <title>A high-quality genome of Eragrostis curvula grass provides insights into Poaceae evolution and supports new strategies to enhance forage quality.</title>
        <authorList>
            <person name="Carballo J."/>
            <person name="Santos B.A.C.M."/>
            <person name="Zappacosta D."/>
            <person name="Garbus I."/>
            <person name="Selva J.P."/>
            <person name="Gallo C.A."/>
            <person name="Diaz A."/>
            <person name="Albertini E."/>
            <person name="Caccamo M."/>
            <person name="Echenique V."/>
        </authorList>
    </citation>
    <scope>NUCLEOTIDE SEQUENCE [LARGE SCALE GENOMIC DNA]</scope>
    <source>
        <strain evidence="3">cv. Victoria</strain>
        <tissue evidence="2">Leaf</tissue>
    </source>
</reference>
<keyword evidence="3" id="KW-1185">Reference proteome</keyword>
<dbReference type="AlphaFoldDB" id="A0A5J9WQ21"/>
<sequence>MGAIAGKKLKITLKTVGRVAASRLPVERSGVSSSADVFTLSWVSTDSMPNSRPCWPWSTRGRDDTADNESLAGLTILPKSLSERIRIETEEED</sequence>
<dbReference type="Proteomes" id="UP000324897">
    <property type="component" value="Chromosome 6"/>
</dbReference>
<evidence type="ECO:0000313" key="2">
    <source>
        <dbReference type="EMBL" id="TVU50269.1"/>
    </source>
</evidence>
<protein>
    <submittedName>
        <fullName evidence="2">Uncharacterized protein</fullName>
    </submittedName>
</protein>
<name>A0A5J9WQ21_9POAL</name>
<proteinExistence type="predicted"/>
<organism evidence="2 3">
    <name type="scientific">Eragrostis curvula</name>
    <name type="common">weeping love grass</name>
    <dbReference type="NCBI Taxonomy" id="38414"/>
    <lineage>
        <taxon>Eukaryota</taxon>
        <taxon>Viridiplantae</taxon>
        <taxon>Streptophyta</taxon>
        <taxon>Embryophyta</taxon>
        <taxon>Tracheophyta</taxon>
        <taxon>Spermatophyta</taxon>
        <taxon>Magnoliopsida</taxon>
        <taxon>Liliopsida</taxon>
        <taxon>Poales</taxon>
        <taxon>Poaceae</taxon>
        <taxon>PACMAD clade</taxon>
        <taxon>Chloridoideae</taxon>
        <taxon>Eragrostideae</taxon>
        <taxon>Eragrostidinae</taxon>
        <taxon>Eragrostis</taxon>
    </lineage>
</organism>